<dbReference type="InParanoid" id="B4JSS2"/>
<gene>
    <name evidence="2" type="primary">Dgri\GH22887</name>
    <name evidence="2" type="ORF">Dgri_GH22887</name>
</gene>
<dbReference type="eggNOG" id="ENOG502TF9E">
    <property type="taxonomic scope" value="Eukaryota"/>
</dbReference>
<dbReference type="Proteomes" id="UP000001070">
    <property type="component" value="Unassembled WGS sequence"/>
</dbReference>
<keyword evidence="1" id="KW-0812">Transmembrane</keyword>
<feature type="transmembrane region" description="Helical" evidence="1">
    <location>
        <begin position="12"/>
        <end position="32"/>
    </location>
</feature>
<dbReference type="KEGG" id="dgr:6567860"/>
<dbReference type="EMBL" id="CH916373">
    <property type="protein sequence ID" value="EDV94812.1"/>
    <property type="molecule type" value="Genomic_DNA"/>
</dbReference>
<dbReference type="AlphaFoldDB" id="B4JSS2"/>
<name>B4JSS2_DROGR</name>
<evidence type="ECO:0000313" key="2">
    <source>
        <dbReference type="EMBL" id="EDV94812.1"/>
    </source>
</evidence>
<reference evidence="2 3" key="1">
    <citation type="journal article" date="2007" name="Nature">
        <title>Evolution of genes and genomes on the Drosophila phylogeny.</title>
        <authorList>
            <consortium name="Drosophila 12 Genomes Consortium"/>
            <person name="Clark A.G."/>
            <person name="Eisen M.B."/>
            <person name="Smith D.R."/>
            <person name="Bergman C.M."/>
            <person name="Oliver B."/>
            <person name="Markow T.A."/>
            <person name="Kaufman T.C."/>
            <person name="Kellis M."/>
            <person name="Gelbart W."/>
            <person name="Iyer V.N."/>
            <person name="Pollard D.A."/>
            <person name="Sackton T.B."/>
            <person name="Larracuente A.M."/>
            <person name="Singh N.D."/>
            <person name="Abad J.P."/>
            <person name="Abt D.N."/>
            <person name="Adryan B."/>
            <person name="Aguade M."/>
            <person name="Akashi H."/>
            <person name="Anderson W.W."/>
            <person name="Aquadro C.F."/>
            <person name="Ardell D.H."/>
            <person name="Arguello R."/>
            <person name="Artieri C.G."/>
            <person name="Barbash D.A."/>
            <person name="Barker D."/>
            <person name="Barsanti P."/>
            <person name="Batterham P."/>
            <person name="Batzoglou S."/>
            <person name="Begun D."/>
            <person name="Bhutkar A."/>
            <person name="Blanco E."/>
            <person name="Bosak S.A."/>
            <person name="Bradley R.K."/>
            <person name="Brand A.D."/>
            <person name="Brent M.R."/>
            <person name="Brooks A.N."/>
            <person name="Brown R.H."/>
            <person name="Butlin R.K."/>
            <person name="Caggese C."/>
            <person name="Calvi B.R."/>
            <person name="Bernardo de Carvalho A."/>
            <person name="Caspi A."/>
            <person name="Castrezana S."/>
            <person name="Celniker S.E."/>
            <person name="Chang J.L."/>
            <person name="Chapple C."/>
            <person name="Chatterji S."/>
            <person name="Chinwalla A."/>
            <person name="Civetta A."/>
            <person name="Clifton S.W."/>
            <person name="Comeron J.M."/>
            <person name="Costello J.C."/>
            <person name="Coyne J.A."/>
            <person name="Daub J."/>
            <person name="David R.G."/>
            <person name="Delcher A.L."/>
            <person name="Delehaunty K."/>
            <person name="Do C.B."/>
            <person name="Ebling H."/>
            <person name="Edwards K."/>
            <person name="Eickbush T."/>
            <person name="Evans J.D."/>
            <person name="Filipski A."/>
            <person name="Findeiss S."/>
            <person name="Freyhult E."/>
            <person name="Fulton L."/>
            <person name="Fulton R."/>
            <person name="Garcia A.C."/>
            <person name="Gardiner A."/>
            <person name="Garfield D.A."/>
            <person name="Garvin B.E."/>
            <person name="Gibson G."/>
            <person name="Gilbert D."/>
            <person name="Gnerre S."/>
            <person name="Godfrey J."/>
            <person name="Good R."/>
            <person name="Gotea V."/>
            <person name="Gravely B."/>
            <person name="Greenberg A.J."/>
            <person name="Griffiths-Jones S."/>
            <person name="Gross S."/>
            <person name="Guigo R."/>
            <person name="Gustafson E.A."/>
            <person name="Haerty W."/>
            <person name="Hahn M.W."/>
            <person name="Halligan D.L."/>
            <person name="Halpern A.L."/>
            <person name="Halter G.M."/>
            <person name="Han M.V."/>
            <person name="Heger A."/>
            <person name="Hillier L."/>
            <person name="Hinrichs A.S."/>
            <person name="Holmes I."/>
            <person name="Hoskins R.A."/>
            <person name="Hubisz M.J."/>
            <person name="Hultmark D."/>
            <person name="Huntley M.A."/>
            <person name="Jaffe D.B."/>
            <person name="Jagadeeshan S."/>
            <person name="Jeck W.R."/>
            <person name="Johnson J."/>
            <person name="Jones C.D."/>
            <person name="Jordan W.C."/>
            <person name="Karpen G.H."/>
            <person name="Kataoka E."/>
            <person name="Keightley P.D."/>
            <person name="Kheradpour P."/>
            <person name="Kirkness E.F."/>
            <person name="Koerich L.B."/>
            <person name="Kristiansen K."/>
            <person name="Kudrna D."/>
            <person name="Kulathinal R.J."/>
            <person name="Kumar S."/>
            <person name="Kwok R."/>
            <person name="Lander E."/>
            <person name="Langley C.H."/>
            <person name="Lapoint R."/>
            <person name="Lazzaro B.P."/>
            <person name="Lee S.J."/>
            <person name="Levesque L."/>
            <person name="Li R."/>
            <person name="Lin C.F."/>
            <person name="Lin M.F."/>
            <person name="Lindblad-Toh K."/>
            <person name="Llopart A."/>
            <person name="Long M."/>
            <person name="Low L."/>
            <person name="Lozovsky E."/>
            <person name="Lu J."/>
            <person name="Luo M."/>
            <person name="Machado C.A."/>
            <person name="Makalowski W."/>
            <person name="Marzo M."/>
            <person name="Matsuda M."/>
            <person name="Matzkin L."/>
            <person name="McAllister B."/>
            <person name="McBride C.S."/>
            <person name="McKernan B."/>
            <person name="McKernan K."/>
            <person name="Mendez-Lago M."/>
            <person name="Minx P."/>
            <person name="Mollenhauer M.U."/>
            <person name="Montooth K."/>
            <person name="Mount S.M."/>
            <person name="Mu X."/>
            <person name="Myers E."/>
            <person name="Negre B."/>
            <person name="Newfeld S."/>
            <person name="Nielsen R."/>
            <person name="Noor M.A."/>
            <person name="O'Grady P."/>
            <person name="Pachter L."/>
            <person name="Papaceit M."/>
            <person name="Parisi M.J."/>
            <person name="Parisi M."/>
            <person name="Parts L."/>
            <person name="Pedersen J.S."/>
            <person name="Pesole G."/>
            <person name="Phillippy A.M."/>
            <person name="Ponting C.P."/>
            <person name="Pop M."/>
            <person name="Porcelli D."/>
            <person name="Powell J.R."/>
            <person name="Prohaska S."/>
            <person name="Pruitt K."/>
            <person name="Puig M."/>
            <person name="Quesneville H."/>
            <person name="Ram K.R."/>
            <person name="Rand D."/>
            <person name="Rasmussen M.D."/>
            <person name="Reed L.K."/>
            <person name="Reenan R."/>
            <person name="Reily A."/>
            <person name="Remington K.A."/>
            <person name="Rieger T.T."/>
            <person name="Ritchie M.G."/>
            <person name="Robin C."/>
            <person name="Rogers Y.H."/>
            <person name="Rohde C."/>
            <person name="Rozas J."/>
            <person name="Rubenfield M.J."/>
            <person name="Ruiz A."/>
            <person name="Russo S."/>
            <person name="Salzberg S.L."/>
            <person name="Sanchez-Gracia A."/>
            <person name="Saranga D.J."/>
            <person name="Sato H."/>
            <person name="Schaeffer S.W."/>
            <person name="Schatz M.C."/>
            <person name="Schlenke T."/>
            <person name="Schwartz R."/>
            <person name="Segarra C."/>
            <person name="Singh R.S."/>
            <person name="Sirot L."/>
            <person name="Sirota M."/>
            <person name="Sisneros N.B."/>
            <person name="Smith C.D."/>
            <person name="Smith T.F."/>
            <person name="Spieth J."/>
            <person name="Stage D.E."/>
            <person name="Stark A."/>
            <person name="Stephan W."/>
            <person name="Strausberg R.L."/>
            <person name="Strempel S."/>
            <person name="Sturgill D."/>
            <person name="Sutton G."/>
            <person name="Sutton G.G."/>
            <person name="Tao W."/>
            <person name="Teichmann S."/>
            <person name="Tobari Y.N."/>
            <person name="Tomimura Y."/>
            <person name="Tsolas J.M."/>
            <person name="Valente V.L."/>
            <person name="Venter E."/>
            <person name="Venter J.C."/>
            <person name="Vicario S."/>
            <person name="Vieira F.G."/>
            <person name="Vilella A.J."/>
            <person name="Villasante A."/>
            <person name="Walenz B."/>
            <person name="Wang J."/>
            <person name="Wasserman M."/>
            <person name="Watts T."/>
            <person name="Wilson D."/>
            <person name="Wilson R.K."/>
            <person name="Wing R.A."/>
            <person name="Wolfner M.F."/>
            <person name="Wong A."/>
            <person name="Wong G.K."/>
            <person name="Wu C.I."/>
            <person name="Wu G."/>
            <person name="Yamamoto D."/>
            <person name="Yang H.P."/>
            <person name="Yang S.P."/>
            <person name="Yorke J.A."/>
            <person name="Yoshida K."/>
            <person name="Zdobnov E."/>
            <person name="Zhang P."/>
            <person name="Zhang Y."/>
            <person name="Zimin A.V."/>
            <person name="Baldwin J."/>
            <person name="Abdouelleil A."/>
            <person name="Abdulkadir J."/>
            <person name="Abebe A."/>
            <person name="Abera B."/>
            <person name="Abreu J."/>
            <person name="Acer S.C."/>
            <person name="Aftuck L."/>
            <person name="Alexander A."/>
            <person name="An P."/>
            <person name="Anderson E."/>
            <person name="Anderson S."/>
            <person name="Arachi H."/>
            <person name="Azer M."/>
            <person name="Bachantsang P."/>
            <person name="Barry A."/>
            <person name="Bayul T."/>
            <person name="Berlin A."/>
            <person name="Bessette D."/>
            <person name="Bloom T."/>
            <person name="Blye J."/>
            <person name="Boguslavskiy L."/>
            <person name="Bonnet C."/>
            <person name="Boukhgalter B."/>
            <person name="Bourzgui I."/>
            <person name="Brown A."/>
            <person name="Cahill P."/>
            <person name="Channer S."/>
            <person name="Cheshatsang Y."/>
            <person name="Chuda L."/>
            <person name="Citroen M."/>
            <person name="Collymore A."/>
            <person name="Cooke P."/>
            <person name="Costello M."/>
            <person name="D'Aco K."/>
            <person name="Daza R."/>
            <person name="De Haan G."/>
            <person name="DeGray S."/>
            <person name="DeMaso C."/>
            <person name="Dhargay N."/>
            <person name="Dooley K."/>
            <person name="Dooley E."/>
            <person name="Doricent M."/>
            <person name="Dorje P."/>
            <person name="Dorjee K."/>
            <person name="Dupes A."/>
            <person name="Elong R."/>
            <person name="Falk J."/>
            <person name="Farina A."/>
            <person name="Faro S."/>
            <person name="Ferguson D."/>
            <person name="Fisher S."/>
            <person name="Foley C.D."/>
            <person name="Franke A."/>
            <person name="Friedrich D."/>
            <person name="Gadbois L."/>
            <person name="Gearin G."/>
            <person name="Gearin C.R."/>
            <person name="Giannoukos G."/>
            <person name="Goode T."/>
            <person name="Graham J."/>
            <person name="Grandbois E."/>
            <person name="Grewal S."/>
            <person name="Gyaltsen K."/>
            <person name="Hafez N."/>
            <person name="Hagos B."/>
            <person name="Hall J."/>
            <person name="Henson C."/>
            <person name="Hollinger A."/>
            <person name="Honan T."/>
            <person name="Huard M.D."/>
            <person name="Hughes L."/>
            <person name="Hurhula B."/>
            <person name="Husby M.E."/>
            <person name="Kamat A."/>
            <person name="Kanga B."/>
            <person name="Kashin S."/>
            <person name="Khazanovich D."/>
            <person name="Kisner P."/>
            <person name="Lance K."/>
            <person name="Lara M."/>
            <person name="Lee W."/>
            <person name="Lennon N."/>
            <person name="Letendre F."/>
            <person name="LeVine R."/>
            <person name="Lipovsky A."/>
            <person name="Liu X."/>
            <person name="Liu J."/>
            <person name="Liu S."/>
            <person name="Lokyitsang T."/>
            <person name="Lokyitsang Y."/>
            <person name="Lubonja R."/>
            <person name="Lui A."/>
            <person name="MacDonald P."/>
            <person name="Magnisalis V."/>
            <person name="Maru K."/>
            <person name="Matthews C."/>
            <person name="McCusker W."/>
            <person name="McDonough S."/>
            <person name="Mehta T."/>
            <person name="Meldrim J."/>
            <person name="Meneus L."/>
            <person name="Mihai O."/>
            <person name="Mihalev A."/>
            <person name="Mihova T."/>
            <person name="Mittelman R."/>
            <person name="Mlenga V."/>
            <person name="Montmayeur A."/>
            <person name="Mulrain L."/>
            <person name="Navidi A."/>
            <person name="Naylor J."/>
            <person name="Negash T."/>
            <person name="Nguyen T."/>
            <person name="Nguyen N."/>
            <person name="Nicol R."/>
            <person name="Norbu C."/>
            <person name="Norbu N."/>
            <person name="Novod N."/>
            <person name="O'Neill B."/>
            <person name="Osman S."/>
            <person name="Markiewicz E."/>
            <person name="Oyono O.L."/>
            <person name="Patti C."/>
            <person name="Phunkhang P."/>
            <person name="Pierre F."/>
            <person name="Priest M."/>
            <person name="Raghuraman S."/>
            <person name="Rege F."/>
            <person name="Reyes R."/>
            <person name="Rise C."/>
            <person name="Rogov P."/>
            <person name="Ross K."/>
            <person name="Ryan E."/>
            <person name="Settipalli S."/>
            <person name="Shea T."/>
            <person name="Sherpa N."/>
            <person name="Shi L."/>
            <person name="Shih D."/>
            <person name="Sparrow T."/>
            <person name="Spaulding J."/>
            <person name="Stalker J."/>
            <person name="Stange-Thomann N."/>
            <person name="Stavropoulos S."/>
            <person name="Stone C."/>
            <person name="Strader C."/>
            <person name="Tesfaye S."/>
            <person name="Thomson T."/>
            <person name="Thoulutsang Y."/>
            <person name="Thoulutsang D."/>
            <person name="Topham K."/>
            <person name="Topping I."/>
            <person name="Tsamla T."/>
            <person name="Vassiliev H."/>
            <person name="Vo A."/>
            <person name="Wangchuk T."/>
            <person name="Wangdi T."/>
            <person name="Weiand M."/>
            <person name="Wilkinson J."/>
            <person name="Wilson A."/>
            <person name="Yadav S."/>
            <person name="Young G."/>
            <person name="Yu Q."/>
            <person name="Zembek L."/>
            <person name="Zhong D."/>
            <person name="Zimmer A."/>
            <person name="Zwirko Z."/>
            <person name="Jaffe D.B."/>
            <person name="Alvarez P."/>
            <person name="Brockman W."/>
            <person name="Butler J."/>
            <person name="Chin C."/>
            <person name="Gnerre S."/>
            <person name="Grabherr M."/>
            <person name="Kleber M."/>
            <person name="Mauceli E."/>
            <person name="MacCallum I."/>
        </authorList>
    </citation>
    <scope>NUCLEOTIDE SEQUENCE [LARGE SCALE GENOMIC DNA]</scope>
    <source>
        <strain evidence="3">Tucson 15287-2541.00</strain>
    </source>
</reference>
<keyword evidence="3" id="KW-1185">Reference proteome</keyword>
<keyword evidence="1" id="KW-1133">Transmembrane helix</keyword>
<keyword evidence="1" id="KW-0472">Membrane</keyword>
<proteinExistence type="predicted"/>
<evidence type="ECO:0000256" key="1">
    <source>
        <dbReference type="SAM" id="Phobius"/>
    </source>
</evidence>
<dbReference type="PhylomeDB" id="B4JSS2"/>
<evidence type="ECO:0000313" key="3">
    <source>
        <dbReference type="Proteomes" id="UP000001070"/>
    </source>
</evidence>
<dbReference type="OMA" id="SYWYLVP"/>
<dbReference type="HOGENOM" id="CLU_2624622_0_0_1"/>
<accession>B4JSS2</accession>
<protein>
    <submittedName>
        <fullName evidence="2">GH22887</fullName>
    </submittedName>
</protein>
<organism evidence="3">
    <name type="scientific">Drosophila grimshawi</name>
    <name type="common">Hawaiian fruit fly</name>
    <name type="synonym">Idiomyia grimshawi</name>
    <dbReference type="NCBI Taxonomy" id="7222"/>
    <lineage>
        <taxon>Eukaryota</taxon>
        <taxon>Metazoa</taxon>
        <taxon>Ecdysozoa</taxon>
        <taxon>Arthropoda</taxon>
        <taxon>Hexapoda</taxon>
        <taxon>Insecta</taxon>
        <taxon>Pterygota</taxon>
        <taxon>Neoptera</taxon>
        <taxon>Endopterygota</taxon>
        <taxon>Diptera</taxon>
        <taxon>Brachycera</taxon>
        <taxon>Muscomorpha</taxon>
        <taxon>Ephydroidea</taxon>
        <taxon>Drosophilidae</taxon>
        <taxon>Drosophila</taxon>
        <taxon>Hawaiian Drosophila</taxon>
    </lineage>
</organism>
<dbReference type="OrthoDB" id="7836386at2759"/>
<sequence length="86" mass="9975">MEKPQCKQCWTLLLFTSLIASFVIMTSFWFLMPHQMHIWQLFDSNDSGSAAAKTSTAELKFFMPPQTVPKELKLKRGAPFIYELFP</sequence>